<gene>
    <name evidence="2" type="ORF">SORBI_3004G265300</name>
</gene>
<feature type="region of interest" description="Disordered" evidence="1">
    <location>
        <begin position="1"/>
        <end position="51"/>
    </location>
</feature>
<feature type="compositionally biased region" description="Low complexity" evidence="1">
    <location>
        <begin position="32"/>
        <end position="45"/>
    </location>
</feature>
<sequence>MPRAAVGGSPGKEHRWEHRGEPCPATNCVEGTTTAPKPKRTTSTTSPPPTPAFIALAAPITNTSNAGLDVNIDSAQEVFVRMAMRCSRRGLSTSKLRRMMLLNLGVNLLKKCQRYVDKKTIKTRAFQEACICSVVDLLAKHLAKWSYSIDFFEMPLFYLFGPQAIVKPLTLIDLGKR</sequence>
<dbReference type="ExpressionAtlas" id="A0A194YRU2">
    <property type="expression patterns" value="baseline"/>
</dbReference>
<evidence type="ECO:0000313" key="3">
    <source>
        <dbReference type="Proteomes" id="UP000000768"/>
    </source>
</evidence>
<proteinExistence type="predicted"/>
<feature type="compositionally biased region" description="Basic and acidic residues" evidence="1">
    <location>
        <begin position="11"/>
        <end position="21"/>
    </location>
</feature>
<protein>
    <submittedName>
        <fullName evidence="2">Uncharacterized protein</fullName>
    </submittedName>
</protein>
<accession>A0A194YRU2</accession>
<dbReference type="AlphaFoldDB" id="A0A194YRU2"/>
<dbReference type="Gramene" id="KXG30907">
    <property type="protein sequence ID" value="KXG30907"/>
    <property type="gene ID" value="SORBI_3004G265300"/>
</dbReference>
<dbReference type="EMBL" id="CM000763">
    <property type="protein sequence ID" value="OQU85533.1"/>
    <property type="molecule type" value="Genomic_DNA"/>
</dbReference>
<dbReference type="InParanoid" id="A0A194YRU2"/>
<keyword evidence="3" id="KW-1185">Reference proteome</keyword>
<dbReference type="STRING" id="4558.A0A194YRU2"/>
<evidence type="ECO:0000313" key="2">
    <source>
        <dbReference type="EMBL" id="KXG30907.1"/>
    </source>
</evidence>
<evidence type="ECO:0000256" key="1">
    <source>
        <dbReference type="SAM" id="MobiDB-lite"/>
    </source>
</evidence>
<dbReference type="EMBL" id="CM000763">
    <property type="protein sequence ID" value="KXG30907.1"/>
    <property type="molecule type" value="Genomic_DNA"/>
</dbReference>
<reference evidence="3" key="3">
    <citation type="journal article" date="2018" name="Plant J.">
        <title>The Sorghum bicolor reference genome: improved assembly, gene annotations, a transcriptome atlas, and signatures of genome organization.</title>
        <authorList>
            <person name="McCormick R.F."/>
            <person name="Truong S.K."/>
            <person name="Sreedasyam A."/>
            <person name="Jenkins J."/>
            <person name="Shu S."/>
            <person name="Sims D."/>
            <person name="Kennedy M."/>
            <person name="Amirebrahimi M."/>
            <person name="Weers B.D."/>
            <person name="McKinley B."/>
            <person name="Mattison A."/>
            <person name="Morishige D.T."/>
            <person name="Grimwood J."/>
            <person name="Schmutz J."/>
            <person name="Mullet J.E."/>
        </authorList>
    </citation>
    <scope>NUCLEOTIDE SEQUENCE [LARGE SCALE GENOMIC DNA]</scope>
    <source>
        <strain evidence="3">cv. BTx623</strain>
    </source>
</reference>
<organism evidence="2 3">
    <name type="scientific">Sorghum bicolor</name>
    <name type="common">Sorghum</name>
    <name type="synonym">Sorghum vulgare</name>
    <dbReference type="NCBI Taxonomy" id="4558"/>
    <lineage>
        <taxon>Eukaryota</taxon>
        <taxon>Viridiplantae</taxon>
        <taxon>Streptophyta</taxon>
        <taxon>Embryophyta</taxon>
        <taxon>Tracheophyta</taxon>
        <taxon>Spermatophyta</taxon>
        <taxon>Magnoliopsida</taxon>
        <taxon>Liliopsida</taxon>
        <taxon>Poales</taxon>
        <taxon>Poaceae</taxon>
        <taxon>PACMAD clade</taxon>
        <taxon>Panicoideae</taxon>
        <taxon>Andropogonodae</taxon>
        <taxon>Andropogoneae</taxon>
        <taxon>Sorghinae</taxon>
        <taxon>Sorghum</taxon>
    </lineage>
</organism>
<name>A0A194YRU2_SORBI</name>
<reference evidence="2 3" key="1">
    <citation type="journal article" date="2009" name="Nature">
        <title>The Sorghum bicolor genome and the diversification of grasses.</title>
        <authorList>
            <person name="Paterson A.H."/>
            <person name="Bowers J.E."/>
            <person name="Bruggmann R."/>
            <person name="Dubchak I."/>
            <person name="Grimwood J."/>
            <person name="Gundlach H."/>
            <person name="Haberer G."/>
            <person name="Hellsten U."/>
            <person name="Mitros T."/>
            <person name="Poliakov A."/>
            <person name="Schmutz J."/>
            <person name="Spannagl M."/>
            <person name="Tang H."/>
            <person name="Wang X."/>
            <person name="Wicker T."/>
            <person name="Bharti A.K."/>
            <person name="Chapman J."/>
            <person name="Feltus F.A."/>
            <person name="Gowik U."/>
            <person name="Grigoriev I.V."/>
            <person name="Lyons E."/>
            <person name="Maher C.A."/>
            <person name="Martis M."/>
            <person name="Narechania A."/>
            <person name="Otillar R.P."/>
            <person name="Penning B.W."/>
            <person name="Salamov A.A."/>
            <person name="Wang Y."/>
            <person name="Zhang L."/>
            <person name="Carpita N.C."/>
            <person name="Freeling M."/>
            <person name="Gingle A.R."/>
            <person name="Hash C.T."/>
            <person name="Keller B."/>
            <person name="Klein P."/>
            <person name="Kresovich S."/>
            <person name="McCann M.C."/>
            <person name="Ming R."/>
            <person name="Peterson D.G."/>
            <person name="Mehboob-ur-Rahman"/>
            <person name="Ware D."/>
            <person name="Westhoff P."/>
            <person name="Mayer K.F."/>
            <person name="Messing J."/>
            <person name="Rokhsar D.S."/>
        </authorList>
    </citation>
    <scope>NUCLEOTIDE SEQUENCE [LARGE SCALE GENOMIC DNA]</scope>
    <source>
        <strain evidence="3">cv. BTx623</strain>
    </source>
</reference>
<dbReference type="Proteomes" id="UP000000768">
    <property type="component" value="Chromosome 4"/>
</dbReference>
<reference evidence="2" key="2">
    <citation type="submission" date="2017-02" db="EMBL/GenBank/DDBJ databases">
        <title>WGS assembly of Sorghum bicolor.</title>
        <authorList>
            <person name="Paterson A."/>
            <person name="Mullet J."/>
            <person name="Bowers J."/>
            <person name="Bruggmann R."/>
            <person name="Dubchak I."/>
            <person name="Grimwood J."/>
            <person name="Gundlach H."/>
            <person name="Haberer G."/>
            <person name="Hellsten U."/>
            <person name="Mitros T."/>
            <person name="Poliakov A."/>
            <person name="Schmutz J."/>
            <person name="Spannagl M."/>
            <person name="Tang H."/>
            <person name="Wang X."/>
            <person name="Wicker T."/>
            <person name="Bharti A."/>
            <person name="Chapman J."/>
            <person name="Feltus F."/>
            <person name="Gowik U."/>
            <person name="Grigoriev I."/>
            <person name="Lyons E."/>
            <person name="Maher C."/>
            <person name="Martis M."/>
            <person name="Narechania A."/>
            <person name="Otillar R."/>
            <person name="Penning B."/>
            <person name="Salamov A."/>
            <person name="Wang Y."/>
            <person name="Zhang L."/>
            <person name="Carpita N."/>
            <person name="Freeling M."/>
            <person name="Gingle A."/>
            <person name="Hash C."/>
            <person name="Keller B."/>
            <person name="Klein P."/>
            <person name="Kresovich S."/>
            <person name="Mccann M."/>
            <person name="Ming R."/>
            <person name="Peterson D."/>
            <person name="Rahman M."/>
            <person name="Ware D."/>
            <person name="Westhoff P."/>
            <person name="Mayer K."/>
            <person name="Messing J."/>
            <person name="Sims D."/>
            <person name="Jenkins J."/>
            <person name="Shu S."/>
            <person name="Rokhsar D."/>
        </authorList>
    </citation>
    <scope>NUCLEOTIDE SEQUENCE</scope>
</reference>
<dbReference type="Gramene" id="OQU85533">
    <property type="protein sequence ID" value="OQU85533"/>
    <property type="gene ID" value="SORBI_3004G265300"/>
</dbReference>